<comment type="caution">
    <text evidence="2">The sequence shown here is derived from an EMBL/GenBank/DDBJ whole genome shotgun (WGS) entry which is preliminary data.</text>
</comment>
<keyword evidence="3" id="KW-1185">Reference proteome</keyword>
<feature type="transmembrane region" description="Helical" evidence="1">
    <location>
        <begin position="7"/>
        <end position="26"/>
    </location>
</feature>
<evidence type="ECO:0000256" key="1">
    <source>
        <dbReference type="SAM" id="Phobius"/>
    </source>
</evidence>
<keyword evidence="1" id="KW-0472">Membrane</keyword>
<organism evidence="2 3">
    <name type="scientific">Alteromonas halophila</name>
    <dbReference type="NCBI Taxonomy" id="516698"/>
    <lineage>
        <taxon>Bacteria</taxon>
        <taxon>Pseudomonadati</taxon>
        <taxon>Pseudomonadota</taxon>
        <taxon>Gammaproteobacteria</taxon>
        <taxon>Alteromonadales</taxon>
        <taxon>Alteromonadaceae</taxon>
        <taxon>Alteromonas/Salinimonas group</taxon>
        <taxon>Alteromonas</taxon>
    </lineage>
</organism>
<gene>
    <name evidence="2" type="ORF">GCM10007391_11340</name>
</gene>
<name>A0A918JIF9_9ALTE</name>
<keyword evidence="1" id="KW-1133">Transmembrane helix</keyword>
<reference evidence="2" key="2">
    <citation type="submission" date="2020-09" db="EMBL/GenBank/DDBJ databases">
        <authorList>
            <person name="Sun Q."/>
            <person name="Kim S."/>
        </authorList>
    </citation>
    <scope>NUCLEOTIDE SEQUENCE</scope>
    <source>
        <strain evidence="2">KCTC 22164</strain>
    </source>
</reference>
<keyword evidence="1" id="KW-0812">Transmembrane</keyword>
<proteinExistence type="predicted"/>
<dbReference type="AlphaFoldDB" id="A0A918JIF9"/>
<dbReference type="EMBL" id="BMXP01000002">
    <property type="protein sequence ID" value="GGW80217.1"/>
    <property type="molecule type" value="Genomic_DNA"/>
</dbReference>
<reference evidence="2" key="1">
    <citation type="journal article" date="2014" name="Int. J. Syst. Evol. Microbiol.">
        <title>Complete genome sequence of Corynebacterium casei LMG S-19264T (=DSM 44701T), isolated from a smear-ripened cheese.</title>
        <authorList>
            <consortium name="US DOE Joint Genome Institute (JGI-PGF)"/>
            <person name="Walter F."/>
            <person name="Albersmeier A."/>
            <person name="Kalinowski J."/>
            <person name="Ruckert C."/>
        </authorList>
    </citation>
    <scope>NUCLEOTIDE SEQUENCE</scope>
    <source>
        <strain evidence="2">KCTC 22164</strain>
    </source>
</reference>
<accession>A0A918JIF9</accession>
<evidence type="ECO:0000313" key="2">
    <source>
        <dbReference type="EMBL" id="GGW80217.1"/>
    </source>
</evidence>
<evidence type="ECO:0000313" key="3">
    <source>
        <dbReference type="Proteomes" id="UP000631300"/>
    </source>
</evidence>
<sequence>MKVVRGLLIIVILFAVAMFALGVLMVERSPLVTVSASTQVSQADTVNPLLRQVELALRDRHERHVITVSQQQFESLVGVVQRGIPAFRGAMKTTPEAGELTFSIALAESDWYINIETRVLPGDELALDYLRIGDLVMPGNLSLSVMEFVLNTWTRSDIATQARSRIRRVMLLPDTIKVHLAPLDSLLKQLNEVKNGLSVDQDDELKELTAYYFRYIAGRELALRDTPQSLLAYMKEGMARARERSNSQNAALHNKAVILALSVFVGHHRIANFIGDIHSDPLRALKPKTPAILRDRPDLARHFIISGALKLLSQDDISLAIGEFKELMDRAMGGSGYSFVDLSADMAGVAFANVATDPAYAAHVQSVIINASDESVIMPEIDGLPEGFSKQQFEAQYGQVDSPAYRQQVARINARLRRIDIYRPVLGN</sequence>
<dbReference type="RefSeq" id="WP_189404248.1">
    <property type="nucleotide sequence ID" value="NZ_BMXP01000002.1"/>
</dbReference>
<protein>
    <submittedName>
        <fullName evidence="2">Uncharacterized protein</fullName>
    </submittedName>
</protein>
<dbReference type="Proteomes" id="UP000631300">
    <property type="component" value="Unassembled WGS sequence"/>
</dbReference>